<feature type="transmembrane region" description="Helical" evidence="1">
    <location>
        <begin position="114"/>
        <end position="133"/>
    </location>
</feature>
<dbReference type="EMBL" id="JAFBBZ010000001">
    <property type="protein sequence ID" value="MBM7507260.1"/>
    <property type="molecule type" value="Genomic_DNA"/>
</dbReference>
<feature type="transmembrane region" description="Helical" evidence="1">
    <location>
        <begin position="340"/>
        <end position="361"/>
    </location>
</feature>
<keyword evidence="1" id="KW-0472">Membrane</keyword>
<feature type="transmembrane region" description="Helical" evidence="1">
    <location>
        <begin position="167"/>
        <end position="186"/>
    </location>
</feature>
<gene>
    <name evidence="2" type="ORF">JOE61_001074</name>
</gene>
<feature type="transmembrane region" description="Helical" evidence="1">
    <location>
        <begin position="193"/>
        <end position="212"/>
    </location>
</feature>
<keyword evidence="3" id="KW-1185">Reference proteome</keyword>
<evidence type="ECO:0000313" key="2">
    <source>
        <dbReference type="EMBL" id="MBM7507260.1"/>
    </source>
</evidence>
<evidence type="ECO:0000313" key="3">
    <source>
        <dbReference type="Proteomes" id="UP000732378"/>
    </source>
</evidence>
<accession>A0ABS2M7Y4</accession>
<organism evidence="2 3">
    <name type="scientific">Nocardioides salarius</name>
    <dbReference type="NCBI Taxonomy" id="374513"/>
    <lineage>
        <taxon>Bacteria</taxon>
        <taxon>Bacillati</taxon>
        <taxon>Actinomycetota</taxon>
        <taxon>Actinomycetes</taxon>
        <taxon>Propionibacteriales</taxon>
        <taxon>Nocardioidaceae</taxon>
        <taxon>Nocardioides</taxon>
    </lineage>
</organism>
<name>A0ABS2M7Y4_9ACTN</name>
<feature type="transmembrane region" description="Helical" evidence="1">
    <location>
        <begin position="82"/>
        <end position="102"/>
    </location>
</feature>
<keyword evidence="1" id="KW-1133">Transmembrane helix</keyword>
<keyword evidence="1" id="KW-0812">Transmembrane</keyword>
<feature type="transmembrane region" description="Helical" evidence="1">
    <location>
        <begin position="305"/>
        <end position="328"/>
    </location>
</feature>
<evidence type="ECO:0000256" key="1">
    <source>
        <dbReference type="SAM" id="Phobius"/>
    </source>
</evidence>
<sequence length="457" mass="48900">MGRRLDDAARTIEAHGIGGAKDLPISPELAIAGAVAALTISFTVLALAWRTPRYASSARGPRGGHPLPDGLQRVVDSAAWRGGLRVVGLLFFGWAALAAVAGQDLLTNPFFGMFYVWWWVGLVPASLLLGPVWKAVSPVRTFHLLLAKVSGSQPGSGVLVYPARLGYWPAALGLFAFVWLELVYPYSTELGPVRLWASVYVAVMLLGGALFGDTWFERADPFEVYSSLVAKLSVWGKAGGRVVVRSPLANLATTEARPGLVAVVAVLFGSTGFDSFRESPTWVRFLLGTDAIASRDWAATLADNIALVVFCGGVGLLFALGTMLTGVGHGQRRLLLPGQFAHTMIPIIVGYIAAHYLSYWLEVGQDTLIKASDPLSTGADYLGTGDWSVNYWLSYHPTLLANLKVLGVVLGHVVAVVAAHDRAIALLPKRHQLTGQLPLLLLMVFFTAGGLFLLFAA</sequence>
<protein>
    <recommendedName>
        <fullName evidence="4">Fenitrothion hydrolase</fullName>
    </recommendedName>
</protein>
<feature type="transmembrane region" description="Helical" evidence="1">
    <location>
        <begin position="29"/>
        <end position="49"/>
    </location>
</feature>
<feature type="transmembrane region" description="Helical" evidence="1">
    <location>
        <begin position="439"/>
        <end position="456"/>
    </location>
</feature>
<evidence type="ECO:0008006" key="4">
    <source>
        <dbReference type="Google" id="ProtNLM"/>
    </source>
</evidence>
<proteinExistence type="predicted"/>
<dbReference type="Proteomes" id="UP000732378">
    <property type="component" value="Unassembled WGS sequence"/>
</dbReference>
<reference evidence="2 3" key="1">
    <citation type="submission" date="2021-01" db="EMBL/GenBank/DDBJ databases">
        <title>Sequencing the genomes of 1000 actinobacteria strains.</title>
        <authorList>
            <person name="Klenk H.-P."/>
        </authorList>
    </citation>
    <scope>NUCLEOTIDE SEQUENCE [LARGE SCALE GENOMIC DNA]</scope>
    <source>
        <strain evidence="2 3">DSM 18239</strain>
    </source>
</reference>
<comment type="caution">
    <text evidence="2">The sequence shown here is derived from an EMBL/GenBank/DDBJ whole genome shotgun (WGS) entry which is preliminary data.</text>
</comment>
<feature type="transmembrane region" description="Helical" evidence="1">
    <location>
        <begin position="399"/>
        <end position="419"/>
    </location>
</feature>
<dbReference type="RefSeq" id="WP_307822827.1">
    <property type="nucleotide sequence ID" value="NZ_JACDTV010000007.1"/>
</dbReference>